<dbReference type="InterPro" id="IPR036047">
    <property type="entry name" value="F-box-like_dom_sf"/>
</dbReference>
<name>A0ABM1MA66_NICVS</name>
<dbReference type="PROSITE" id="PS50181">
    <property type="entry name" value="FBOX"/>
    <property type="match status" value="1"/>
</dbReference>
<dbReference type="RefSeq" id="XP_017771466.1">
    <property type="nucleotide sequence ID" value="XM_017915977.1"/>
</dbReference>
<feature type="domain" description="F-box" evidence="1">
    <location>
        <begin position="16"/>
        <end position="68"/>
    </location>
</feature>
<reference evidence="3" key="1">
    <citation type="submission" date="2025-08" db="UniProtKB">
        <authorList>
            <consortium name="RefSeq"/>
        </authorList>
    </citation>
    <scope>IDENTIFICATION</scope>
    <source>
        <tissue evidence="3">Whole Larva</tissue>
    </source>
</reference>
<accession>A0ABM1MA66</accession>
<gene>
    <name evidence="3" type="primary">LOC108558912</name>
</gene>
<evidence type="ECO:0000313" key="3">
    <source>
        <dbReference type="RefSeq" id="XP_017771466.1"/>
    </source>
</evidence>
<evidence type="ECO:0000259" key="1">
    <source>
        <dbReference type="PROSITE" id="PS50181"/>
    </source>
</evidence>
<dbReference type="Proteomes" id="UP000695000">
    <property type="component" value="Unplaced"/>
</dbReference>
<sequence length="424" mass="49076">MSLPKFVVKMFSSRKTLKITDLPPNILERILMQLDFEDLLTVKEVSVKLNVACKSIIEIGLLNTLNSLRVKISKVEDHMKSRSVTLENKLKLNQVHTKLQILAINLFSVYVLTRHCLKNMDYFTIASVLDEIIAELTQMNNTEVLTWPMSDFVKSDMLSKLNLCNAVYEHSNLPFGVYIMDILDLLMGINYTISCDYDTLKNSCSVNASYFTDNTKFLLYLPDFSFMKDCQDRKLSQAEEEGILKYLLLIVNLYNGMFYKNEEYNNEILLRNSAYNPVKSTVEICRKQLSRTFQDVGRILETYEKIVEYDGSLNNKRNGVRLDVNFELFRLIDAQGLLLCEMYLECSLAEAPFQIQKSYENLRNHLVLEEYQHINLHQTTSVNAKDYGAKIKLKICVQNKCTEGFEVNILDGNRISDYQPNYLS</sequence>
<keyword evidence="2" id="KW-1185">Reference proteome</keyword>
<dbReference type="SUPFAM" id="SSF81383">
    <property type="entry name" value="F-box domain"/>
    <property type="match status" value="1"/>
</dbReference>
<protein>
    <submittedName>
        <fullName evidence="3">Uncharacterized protein LOC108558912 isoform X1</fullName>
    </submittedName>
</protein>
<proteinExistence type="predicted"/>
<dbReference type="Pfam" id="PF00646">
    <property type="entry name" value="F-box"/>
    <property type="match status" value="1"/>
</dbReference>
<dbReference type="GeneID" id="108558912"/>
<organism evidence="2 3">
    <name type="scientific">Nicrophorus vespilloides</name>
    <name type="common">Boreal carrion beetle</name>
    <dbReference type="NCBI Taxonomy" id="110193"/>
    <lineage>
        <taxon>Eukaryota</taxon>
        <taxon>Metazoa</taxon>
        <taxon>Ecdysozoa</taxon>
        <taxon>Arthropoda</taxon>
        <taxon>Hexapoda</taxon>
        <taxon>Insecta</taxon>
        <taxon>Pterygota</taxon>
        <taxon>Neoptera</taxon>
        <taxon>Endopterygota</taxon>
        <taxon>Coleoptera</taxon>
        <taxon>Polyphaga</taxon>
        <taxon>Staphyliniformia</taxon>
        <taxon>Silphidae</taxon>
        <taxon>Nicrophorinae</taxon>
        <taxon>Nicrophorus</taxon>
    </lineage>
</organism>
<dbReference type="InterPro" id="IPR001810">
    <property type="entry name" value="F-box_dom"/>
</dbReference>
<evidence type="ECO:0000313" key="2">
    <source>
        <dbReference type="Proteomes" id="UP000695000"/>
    </source>
</evidence>